<evidence type="ECO:0000259" key="2">
    <source>
        <dbReference type="Pfam" id="PF02721"/>
    </source>
</evidence>
<dbReference type="Pfam" id="PF02721">
    <property type="entry name" value="DUF223"/>
    <property type="match status" value="1"/>
</dbReference>
<dbReference type="GO" id="GO:0007004">
    <property type="term" value="P:telomere maintenance via telomerase"/>
    <property type="evidence" value="ECO:0007669"/>
    <property type="project" value="TreeGrafter"/>
</dbReference>
<feature type="compositionally biased region" description="Basic and acidic residues" evidence="1">
    <location>
        <begin position="361"/>
        <end position="370"/>
    </location>
</feature>
<dbReference type="GO" id="GO:0005662">
    <property type="term" value="C:DNA replication factor A complex"/>
    <property type="evidence" value="ECO:0007669"/>
    <property type="project" value="TreeGrafter"/>
</dbReference>
<reference evidence="3" key="1">
    <citation type="submission" date="2019-12" db="EMBL/GenBank/DDBJ databases">
        <title>Genome sequencing and annotation of Brassica cretica.</title>
        <authorList>
            <person name="Studholme D.J."/>
            <person name="Sarris P.F."/>
        </authorList>
    </citation>
    <scope>NUCLEOTIDE SEQUENCE</scope>
    <source>
        <strain evidence="3">PFS-001/15</strain>
        <tissue evidence="3">Leaf</tissue>
    </source>
</reference>
<dbReference type="EMBL" id="QGKW02002228">
    <property type="protein sequence ID" value="KAF2536201.1"/>
    <property type="molecule type" value="Genomic_DNA"/>
</dbReference>
<evidence type="ECO:0000313" key="3">
    <source>
        <dbReference type="EMBL" id="KAF2536201.1"/>
    </source>
</evidence>
<feature type="compositionally biased region" description="Low complexity" evidence="1">
    <location>
        <begin position="326"/>
        <end position="344"/>
    </location>
</feature>
<evidence type="ECO:0000256" key="1">
    <source>
        <dbReference type="SAM" id="MobiDB-lite"/>
    </source>
</evidence>
<name>A0A8S9FST6_BRACR</name>
<dbReference type="GO" id="GO:0043047">
    <property type="term" value="F:single-stranded telomeric DNA binding"/>
    <property type="evidence" value="ECO:0007669"/>
    <property type="project" value="TreeGrafter"/>
</dbReference>
<dbReference type="PANTHER" id="PTHR23273">
    <property type="entry name" value="REPLICATION FACTOR A 1, RFA1"/>
    <property type="match status" value="1"/>
</dbReference>
<dbReference type="AlphaFoldDB" id="A0A8S9FST6"/>
<dbReference type="PANTHER" id="PTHR23273:SF32">
    <property type="entry name" value="REPLICATION PROTEIN A 70 KDA DNA-BINDING SUBUNIT B-RELATED"/>
    <property type="match status" value="1"/>
</dbReference>
<dbReference type="InterPro" id="IPR012340">
    <property type="entry name" value="NA-bd_OB-fold"/>
</dbReference>
<dbReference type="CDD" id="cd04480">
    <property type="entry name" value="RPA1_DBD_A_like"/>
    <property type="match status" value="1"/>
</dbReference>
<protein>
    <recommendedName>
        <fullName evidence="2">Replication protein A 70 kDa DNA-binding subunit B/D first OB fold domain-containing protein</fullName>
    </recommendedName>
</protein>
<dbReference type="Proteomes" id="UP000712281">
    <property type="component" value="Unassembled WGS sequence"/>
</dbReference>
<organism evidence="3 4">
    <name type="scientific">Brassica cretica</name>
    <name type="common">Mustard</name>
    <dbReference type="NCBI Taxonomy" id="69181"/>
    <lineage>
        <taxon>Eukaryota</taxon>
        <taxon>Viridiplantae</taxon>
        <taxon>Streptophyta</taxon>
        <taxon>Embryophyta</taxon>
        <taxon>Tracheophyta</taxon>
        <taxon>Spermatophyta</taxon>
        <taxon>Magnoliopsida</taxon>
        <taxon>eudicotyledons</taxon>
        <taxon>Gunneridae</taxon>
        <taxon>Pentapetalae</taxon>
        <taxon>rosids</taxon>
        <taxon>malvids</taxon>
        <taxon>Brassicales</taxon>
        <taxon>Brassicaceae</taxon>
        <taxon>Brassiceae</taxon>
        <taxon>Brassica</taxon>
    </lineage>
</organism>
<feature type="region of interest" description="Disordered" evidence="1">
    <location>
        <begin position="317"/>
        <end position="378"/>
    </location>
</feature>
<dbReference type="GO" id="GO:0003684">
    <property type="term" value="F:damaged DNA binding"/>
    <property type="evidence" value="ECO:0007669"/>
    <property type="project" value="TreeGrafter"/>
</dbReference>
<sequence>MATKPNGKSPITSDSDDNVMFFRDVSPGPHETQLRFRLIHFWEAWNPLKKTLIGIEMLLIDEQGTVTQGFISPGRIERYLPKMKSGSVYKLNNFYGSSNKSVYRVSDHAVMVSFSWNSELSVLEDSPTHFDEDRFRFHSFEDFQASCDRKGDLYDVVGHMKLVNGQSFIGTPVLDEVEIARARHVLVHVQSHDGPVMKLYLWDQAAKEFCKKFKSYENTPTVLLVTIVNTKSLGGTLALTSMSSSRVFMDYDVQPTIDYFGCNYFEANGNQGVTQEVPVPEALLSTIGQKHNFCVKVTKHNLDGKSRSLTVTKILPLDTPPLTEASEGNNNTATSEETSETGNTVCEASKHSVDSAKGSKRTNDIDEMGKAKRLKCGK</sequence>
<evidence type="ECO:0000313" key="4">
    <source>
        <dbReference type="Proteomes" id="UP000712281"/>
    </source>
</evidence>
<accession>A0A8S9FST6</accession>
<proteinExistence type="predicted"/>
<gene>
    <name evidence="3" type="ORF">F2Q68_00019724</name>
</gene>
<dbReference type="GO" id="GO:0000724">
    <property type="term" value="P:double-strand break repair via homologous recombination"/>
    <property type="evidence" value="ECO:0007669"/>
    <property type="project" value="TreeGrafter"/>
</dbReference>
<comment type="caution">
    <text evidence="3">The sequence shown here is derived from an EMBL/GenBank/DDBJ whole genome shotgun (WGS) entry which is preliminary data.</text>
</comment>
<dbReference type="SUPFAM" id="SSF50249">
    <property type="entry name" value="Nucleic acid-binding proteins"/>
    <property type="match status" value="1"/>
</dbReference>
<dbReference type="GO" id="GO:0051321">
    <property type="term" value="P:meiotic cell cycle"/>
    <property type="evidence" value="ECO:0007669"/>
    <property type="project" value="TreeGrafter"/>
</dbReference>
<dbReference type="Gene3D" id="2.40.50.140">
    <property type="entry name" value="Nucleic acid-binding proteins"/>
    <property type="match status" value="2"/>
</dbReference>
<dbReference type="InterPro" id="IPR003871">
    <property type="entry name" value="RFA1B/D_OB_1st"/>
</dbReference>
<feature type="domain" description="Replication protein A 70 kDa DNA-binding subunit B/D first OB fold" evidence="2">
    <location>
        <begin position="23"/>
        <end position="118"/>
    </location>
</feature>
<dbReference type="GO" id="GO:0006289">
    <property type="term" value="P:nucleotide-excision repair"/>
    <property type="evidence" value="ECO:0007669"/>
    <property type="project" value="TreeGrafter"/>
</dbReference>